<dbReference type="EMBL" id="JAUEPP010000006">
    <property type="protein sequence ID" value="KAK3340557.1"/>
    <property type="molecule type" value="Genomic_DNA"/>
</dbReference>
<evidence type="ECO:0000313" key="1">
    <source>
        <dbReference type="EMBL" id="KAK3340557.1"/>
    </source>
</evidence>
<dbReference type="RefSeq" id="XP_062679499.1">
    <property type="nucleotide sequence ID" value="XM_062831076.1"/>
</dbReference>
<evidence type="ECO:0000313" key="2">
    <source>
        <dbReference type="Proteomes" id="UP001278500"/>
    </source>
</evidence>
<dbReference type="AlphaFoldDB" id="A0AAE0JAN2"/>
<organism evidence="1 2">
    <name type="scientific">Neurospora tetraspora</name>
    <dbReference type="NCBI Taxonomy" id="94610"/>
    <lineage>
        <taxon>Eukaryota</taxon>
        <taxon>Fungi</taxon>
        <taxon>Dikarya</taxon>
        <taxon>Ascomycota</taxon>
        <taxon>Pezizomycotina</taxon>
        <taxon>Sordariomycetes</taxon>
        <taxon>Sordariomycetidae</taxon>
        <taxon>Sordariales</taxon>
        <taxon>Sordariaceae</taxon>
        <taxon>Neurospora</taxon>
    </lineage>
</organism>
<accession>A0AAE0JAN2</accession>
<protein>
    <submittedName>
        <fullName evidence="1">Uncharacterized protein</fullName>
    </submittedName>
</protein>
<dbReference type="Proteomes" id="UP001278500">
    <property type="component" value="Unassembled WGS sequence"/>
</dbReference>
<comment type="caution">
    <text evidence="1">The sequence shown here is derived from an EMBL/GenBank/DDBJ whole genome shotgun (WGS) entry which is preliminary data.</text>
</comment>
<name>A0AAE0JAN2_9PEZI</name>
<dbReference type="GeneID" id="87868230"/>
<reference evidence="1" key="1">
    <citation type="journal article" date="2023" name="Mol. Phylogenet. Evol.">
        <title>Genome-scale phylogeny and comparative genomics of the fungal order Sordariales.</title>
        <authorList>
            <person name="Hensen N."/>
            <person name="Bonometti L."/>
            <person name="Westerberg I."/>
            <person name="Brannstrom I.O."/>
            <person name="Guillou S."/>
            <person name="Cros-Aarteil S."/>
            <person name="Calhoun S."/>
            <person name="Haridas S."/>
            <person name="Kuo A."/>
            <person name="Mondo S."/>
            <person name="Pangilinan J."/>
            <person name="Riley R."/>
            <person name="LaButti K."/>
            <person name="Andreopoulos B."/>
            <person name="Lipzen A."/>
            <person name="Chen C."/>
            <person name="Yan M."/>
            <person name="Daum C."/>
            <person name="Ng V."/>
            <person name="Clum A."/>
            <person name="Steindorff A."/>
            <person name="Ohm R.A."/>
            <person name="Martin F."/>
            <person name="Silar P."/>
            <person name="Natvig D.O."/>
            <person name="Lalanne C."/>
            <person name="Gautier V."/>
            <person name="Ament-Velasquez S.L."/>
            <person name="Kruys A."/>
            <person name="Hutchinson M.I."/>
            <person name="Powell A.J."/>
            <person name="Barry K."/>
            <person name="Miller A.N."/>
            <person name="Grigoriev I.V."/>
            <person name="Debuchy R."/>
            <person name="Gladieux P."/>
            <person name="Hiltunen Thoren M."/>
            <person name="Johannesson H."/>
        </authorList>
    </citation>
    <scope>NUCLEOTIDE SEQUENCE</scope>
    <source>
        <strain evidence="1">CBS 560.94</strain>
    </source>
</reference>
<sequence>MRFTVNNNNNALVLVAASIVISSITGTGRVSAHPADDKLVQSIVASHILEGRVDTESKCGYFADPHNCVPGICRCQDDRYYALNRDNLKAGKHGCDPPWDRYPGGPCSLIASCCPVKTKFGNYDDNPVLT</sequence>
<reference evidence="1" key="2">
    <citation type="submission" date="2023-06" db="EMBL/GenBank/DDBJ databases">
        <authorList>
            <consortium name="Lawrence Berkeley National Laboratory"/>
            <person name="Haridas S."/>
            <person name="Hensen N."/>
            <person name="Bonometti L."/>
            <person name="Westerberg I."/>
            <person name="Brannstrom I.O."/>
            <person name="Guillou S."/>
            <person name="Cros-Aarteil S."/>
            <person name="Calhoun S."/>
            <person name="Kuo A."/>
            <person name="Mondo S."/>
            <person name="Pangilinan J."/>
            <person name="Riley R."/>
            <person name="Labutti K."/>
            <person name="Andreopoulos B."/>
            <person name="Lipzen A."/>
            <person name="Chen C."/>
            <person name="Yanf M."/>
            <person name="Daum C."/>
            <person name="Ng V."/>
            <person name="Clum A."/>
            <person name="Steindorff A."/>
            <person name="Ohm R."/>
            <person name="Martin F."/>
            <person name="Silar P."/>
            <person name="Natvig D."/>
            <person name="Lalanne C."/>
            <person name="Gautier V."/>
            <person name="Ament-Velasquez S.L."/>
            <person name="Kruys A."/>
            <person name="Hutchinson M.I."/>
            <person name="Powell A.J."/>
            <person name="Barry K."/>
            <person name="Miller A.N."/>
            <person name="Grigoriev I.V."/>
            <person name="Debuchy R."/>
            <person name="Gladieux P."/>
            <person name="Thoren M.H."/>
            <person name="Johannesson H."/>
        </authorList>
    </citation>
    <scope>NUCLEOTIDE SEQUENCE</scope>
    <source>
        <strain evidence="1">CBS 560.94</strain>
    </source>
</reference>
<keyword evidence="2" id="KW-1185">Reference proteome</keyword>
<gene>
    <name evidence="1" type="ORF">B0H65DRAFT_590694</name>
</gene>
<proteinExistence type="predicted"/>